<comment type="caution">
    <text evidence="1">The sequence shown here is derived from an EMBL/GenBank/DDBJ whole genome shotgun (WGS) entry which is preliminary data.</text>
</comment>
<dbReference type="OrthoDB" id="9814777at2"/>
<evidence type="ECO:0000313" key="2">
    <source>
        <dbReference type="Proteomes" id="UP000326671"/>
    </source>
</evidence>
<proteinExistence type="predicted"/>
<name>A0A5J5H4E1_9BACI</name>
<accession>A0A5J5H4E1</accession>
<reference evidence="1 2" key="1">
    <citation type="submission" date="2019-09" db="EMBL/GenBank/DDBJ databases">
        <title>Whole genome sequences of isolates from the Mars Exploration Rovers.</title>
        <authorList>
            <person name="Seuylemezian A."/>
            <person name="Vaishampayan P."/>
        </authorList>
    </citation>
    <scope>NUCLEOTIDE SEQUENCE [LARGE SCALE GENOMIC DNA]</scope>
    <source>
        <strain evidence="1 2">MER_TA_151</strain>
    </source>
</reference>
<gene>
    <name evidence="1" type="ORF">F4V44_23805</name>
</gene>
<dbReference type="EMBL" id="VYKL01000045">
    <property type="protein sequence ID" value="KAA9014572.1"/>
    <property type="molecule type" value="Genomic_DNA"/>
</dbReference>
<evidence type="ECO:0000313" key="1">
    <source>
        <dbReference type="EMBL" id="KAA9014572.1"/>
    </source>
</evidence>
<organism evidence="1 2">
    <name type="scientific">Niallia endozanthoxylica</name>
    <dbReference type="NCBI Taxonomy" id="2036016"/>
    <lineage>
        <taxon>Bacteria</taxon>
        <taxon>Bacillati</taxon>
        <taxon>Bacillota</taxon>
        <taxon>Bacilli</taxon>
        <taxon>Bacillales</taxon>
        <taxon>Bacillaceae</taxon>
        <taxon>Niallia</taxon>
    </lineage>
</organism>
<keyword evidence="2" id="KW-1185">Reference proteome</keyword>
<protein>
    <submittedName>
        <fullName evidence="1">Uncharacterized protein</fullName>
    </submittedName>
</protein>
<dbReference type="Proteomes" id="UP000326671">
    <property type="component" value="Unassembled WGS sequence"/>
</dbReference>
<dbReference type="AlphaFoldDB" id="A0A5J5H4E1"/>
<dbReference type="RefSeq" id="WP_150442499.1">
    <property type="nucleotide sequence ID" value="NZ_VYKL01000045.1"/>
</dbReference>
<sequence>MFLSGKGRVISSGHFNTKNNKKMSVLTVQINGEIHKFFGSGKVPQFNFGDMIEFLLIAQKQEGQGYTFYLAKAEEISKKTEQ</sequence>